<dbReference type="Proteomes" id="UP000237347">
    <property type="component" value="Unassembled WGS sequence"/>
</dbReference>
<protein>
    <recommendedName>
        <fullName evidence="1">DNA repair metallo-beta-lactamase domain-containing protein</fullName>
    </recommendedName>
</protein>
<proteinExistence type="predicted"/>
<sequence length="163" mass="19010">MNEAVRDQFGVWHVCYSIHSSKEELEWALQLLVPRWAISTTPSCRAMELDFVKKHCFGNQVASNDPIWKLLQMWMYHSMALVVLLWLRSTPKLMLNQFEPVKSIVLSTNNDPPQIAADKVEELSFQEEAEVKCHNSESKTGQILDYNIRSQWIKKLKFITMLL</sequence>
<reference evidence="2 3" key="1">
    <citation type="journal article" date="2018" name="Sci. Data">
        <title>The draft genome sequence of cork oak.</title>
        <authorList>
            <person name="Ramos A.M."/>
            <person name="Usie A."/>
            <person name="Barbosa P."/>
            <person name="Barros P.M."/>
            <person name="Capote T."/>
            <person name="Chaves I."/>
            <person name="Simoes F."/>
            <person name="Abreu I."/>
            <person name="Carrasquinho I."/>
            <person name="Faro C."/>
            <person name="Guimaraes J.B."/>
            <person name="Mendonca D."/>
            <person name="Nobrega F."/>
            <person name="Rodrigues L."/>
            <person name="Saibo N.J.M."/>
            <person name="Varela M.C."/>
            <person name="Egas C."/>
            <person name="Matos J."/>
            <person name="Miguel C.M."/>
            <person name="Oliveira M.M."/>
            <person name="Ricardo C.P."/>
            <person name="Goncalves S."/>
        </authorList>
    </citation>
    <scope>NUCLEOTIDE SEQUENCE [LARGE SCALE GENOMIC DNA]</scope>
    <source>
        <strain evidence="3">cv. HL8</strain>
    </source>
</reference>
<gene>
    <name evidence="2" type="ORF">CFP56_043911</name>
</gene>
<name>A0AAW0IQ72_QUESU</name>
<keyword evidence="3" id="KW-1185">Reference proteome</keyword>
<evidence type="ECO:0000313" key="3">
    <source>
        <dbReference type="Proteomes" id="UP000237347"/>
    </source>
</evidence>
<organism evidence="2 3">
    <name type="scientific">Quercus suber</name>
    <name type="common">Cork oak</name>
    <dbReference type="NCBI Taxonomy" id="58331"/>
    <lineage>
        <taxon>Eukaryota</taxon>
        <taxon>Viridiplantae</taxon>
        <taxon>Streptophyta</taxon>
        <taxon>Embryophyta</taxon>
        <taxon>Tracheophyta</taxon>
        <taxon>Spermatophyta</taxon>
        <taxon>Magnoliopsida</taxon>
        <taxon>eudicotyledons</taxon>
        <taxon>Gunneridae</taxon>
        <taxon>Pentapetalae</taxon>
        <taxon>rosids</taxon>
        <taxon>fabids</taxon>
        <taxon>Fagales</taxon>
        <taxon>Fagaceae</taxon>
        <taxon>Quercus</taxon>
    </lineage>
</organism>
<dbReference type="AlphaFoldDB" id="A0AAW0IQ72"/>
<dbReference type="InterPro" id="IPR011084">
    <property type="entry name" value="DRMBL"/>
</dbReference>
<dbReference type="Pfam" id="PF07522">
    <property type="entry name" value="DRMBL"/>
    <property type="match status" value="1"/>
</dbReference>
<evidence type="ECO:0000313" key="2">
    <source>
        <dbReference type="EMBL" id="KAK7816577.1"/>
    </source>
</evidence>
<accession>A0AAW0IQ72</accession>
<evidence type="ECO:0000259" key="1">
    <source>
        <dbReference type="Pfam" id="PF07522"/>
    </source>
</evidence>
<dbReference type="EMBL" id="PKMF04000931">
    <property type="protein sequence ID" value="KAK7816577.1"/>
    <property type="molecule type" value="Genomic_DNA"/>
</dbReference>
<feature type="domain" description="DNA repair metallo-beta-lactamase" evidence="1">
    <location>
        <begin position="3"/>
        <end position="44"/>
    </location>
</feature>
<comment type="caution">
    <text evidence="2">The sequence shown here is derived from an EMBL/GenBank/DDBJ whole genome shotgun (WGS) entry which is preliminary data.</text>
</comment>